<dbReference type="UniPathway" id="UPA00591">
    <property type="reaction ID" value="UER00648"/>
</dbReference>
<keyword evidence="10 14" id="KW-0660">Purine salvage</keyword>
<dbReference type="GO" id="GO:0032264">
    <property type="term" value="P:IMP salvage"/>
    <property type="evidence" value="ECO:0007669"/>
    <property type="project" value="UniProtKB-UniPathway"/>
</dbReference>
<evidence type="ECO:0000256" key="10">
    <source>
        <dbReference type="ARBA" id="ARBA00022726"/>
    </source>
</evidence>
<dbReference type="GO" id="GO:0006166">
    <property type="term" value="P:purine ribonucleoside salvage"/>
    <property type="evidence" value="ECO:0007669"/>
    <property type="project" value="UniProtKB-KW"/>
</dbReference>
<dbReference type="Pfam" id="PF00156">
    <property type="entry name" value="Pribosyltran"/>
    <property type="match status" value="1"/>
</dbReference>
<evidence type="ECO:0000256" key="5">
    <source>
        <dbReference type="ARBA" id="ARBA00011895"/>
    </source>
</evidence>
<evidence type="ECO:0000256" key="7">
    <source>
        <dbReference type="ARBA" id="ARBA00022676"/>
    </source>
</evidence>
<comment type="cofactor">
    <cofactor evidence="1 14">
        <name>Mg(2+)</name>
        <dbReference type="ChEBI" id="CHEBI:18420"/>
    </cofactor>
</comment>
<dbReference type="GO" id="GO:0004422">
    <property type="term" value="F:hypoxanthine phosphoribosyltransferase activity"/>
    <property type="evidence" value="ECO:0007669"/>
    <property type="project" value="InterPro"/>
</dbReference>
<dbReference type="EC" id="2.4.2.8" evidence="5 14"/>
<comment type="pathway">
    <text evidence="3 14">Purine metabolism; IMP biosynthesis via salvage pathway; IMP from hypoxanthine: step 1/1.</text>
</comment>
<evidence type="ECO:0000259" key="16">
    <source>
        <dbReference type="Pfam" id="PF00156"/>
    </source>
</evidence>
<evidence type="ECO:0000256" key="8">
    <source>
        <dbReference type="ARBA" id="ARBA00022679"/>
    </source>
</evidence>
<protein>
    <recommendedName>
        <fullName evidence="5 14">Hypoxanthine phosphoribosyltransferase</fullName>
        <ecNumber evidence="5 14">2.4.2.8</ecNumber>
    </recommendedName>
</protein>
<dbReference type="VEuPathDB" id="TriTrypDB:BCY84_11443"/>
<comment type="similarity">
    <text evidence="4 14">Belongs to the purine/pyrimidine phosphoribosyltransferase family.</text>
</comment>
<evidence type="ECO:0000313" key="17">
    <source>
        <dbReference type="EMBL" id="KAF5219329.1"/>
    </source>
</evidence>
<gene>
    <name evidence="17" type="ORF">ECC02_007665</name>
</gene>
<dbReference type="PANTHER" id="PTHR43340:SF1">
    <property type="entry name" value="HYPOXANTHINE PHOSPHORIBOSYLTRANSFERASE"/>
    <property type="match status" value="1"/>
</dbReference>
<dbReference type="AlphaFoldDB" id="A0A7J6XY32"/>
<evidence type="ECO:0000256" key="15">
    <source>
        <dbReference type="SAM" id="MobiDB-lite"/>
    </source>
</evidence>
<dbReference type="InterPro" id="IPR000836">
    <property type="entry name" value="PRTase_dom"/>
</dbReference>
<keyword evidence="9 14" id="KW-0479">Metal-binding</keyword>
<dbReference type="GO" id="GO:0006178">
    <property type="term" value="P:guanine salvage"/>
    <property type="evidence" value="ECO:0007669"/>
    <property type="project" value="TreeGrafter"/>
</dbReference>
<dbReference type="GO" id="GO:0032263">
    <property type="term" value="P:GMP salvage"/>
    <property type="evidence" value="ECO:0007669"/>
    <property type="project" value="TreeGrafter"/>
</dbReference>
<evidence type="ECO:0000256" key="3">
    <source>
        <dbReference type="ARBA" id="ARBA00004669"/>
    </source>
</evidence>
<dbReference type="SUPFAM" id="SSF53271">
    <property type="entry name" value="PRTase-like"/>
    <property type="match status" value="1"/>
</dbReference>
<keyword evidence="11 14" id="KW-0547">Nucleotide-binding</keyword>
<dbReference type="NCBIfam" id="TIGR01203">
    <property type="entry name" value="HGPRTase"/>
    <property type="match status" value="1"/>
</dbReference>
<dbReference type="FunFam" id="3.40.50.2020:FF:000006">
    <property type="entry name" value="Hypoxanthine phosphoribosyltransferase"/>
    <property type="match status" value="1"/>
</dbReference>
<proteinExistence type="inferred from homology"/>
<comment type="subcellular location">
    <subcellularLocation>
        <location evidence="2 14">Cytoplasm</location>
    </subcellularLocation>
</comment>
<comment type="function">
    <text evidence="13">Converts guanine to guanosine monophosphate, and hypoxanthine to inosine monophosphate. Transfers the 5-phosphoribosyl group from 5-phosphoribosylpyrophosphate onto the purine. Plays a central role in the generation of purine nucleotides through the purine salvage pathway.</text>
</comment>
<evidence type="ECO:0000256" key="12">
    <source>
        <dbReference type="ARBA" id="ARBA00022842"/>
    </source>
</evidence>
<evidence type="ECO:0000256" key="1">
    <source>
        <dbReference type="ARBA" id="ARBA00001946"/>
    </source>
</evidence>
<evidence type="ECO:0000256" key="11">
    <source>
        <dbReference type="ARBA" id="ARBA00022741"/>
    </source>
</evidence>
<dbReference type="GO" id="GO:0000166">
    <property type="term" value="F:nucleotide binding"/>
    <property type="evidence" value="ECO:0007669"/>
    <property type="project" value="UniProtKB-KW"/>
</dbReference>
<accession>A0A7J6XY32</accession>
<dbReference type="InterPro" id="IPR005904">
    <property type="entry name" value="Hxn_phspho_trans"/>
</dbReference>
<organism evidence="17 18">
    <name type="scientific">Trypanosoma cruzi</name>
    <dbReference type="NCBI Taxonomy" id="5693"/>
    <lineage>
        <taxon>Eukaryota</taxon>
        <taxon>Discoba</taxon>
        <taxon>Euglenozoa</taxon>
        <taxon>Kinetoplastea</taxon>
        <taxon>Metakinetoplastina</taxon>
        <taxon>Trypanosomatida</taxon>
        <taxon>Trypanosomatidae</taxon>
        <taxon>Trypanosoma</taxon>
        <taxon>Schizotrypanum</taxon>
    </lineage>
</organism>
<evidence type="ECO:0000256" key="6">
    <source>
        <dbReference type="ARBA" id="ARBA00022490"/>
    </source>
</evidence>
<dbReference type="Gene3D" id="3.40.50.2020">
    <property type="match status" value="1"/>
</dbReference>
<dbReference type="GO" id="GO:0000287">
    <property type="term" value="F:magnesium ion binding"/>
    <property type="evidence" value="ECO:0007669"/>
    <property type="project" value="TreeGrafter"/>
</dbReference>
<comment type="caution">
    <text evidence="17">The sequence shown here is derived from an EMBL/GenBank/DDBJ whole genome shotgun (WGS) entry which is preliminary data.</text>
</comment>
<dbReference type="PANTHER" id="PTHR43340">
    <property type="entry name" value="HYPOXANTHINE-GUANINE PHOSPHORIBOSYLTRANSFERASE"/>
    <property type="match status" value="1"/>
</dbReference>
<comment type="catalytic activity">
    <reaction evidence="14">
        <text>IMP + diphosphate = hypoxanthine + 5-phospho-alpha-D-ribose 1-diphosphate</text>
        <dbReference type="Rhea" id="RHEA:17973"/>
        <dbReference type="ChEBI" id="CHEBI:17368"/>
        <dbReference type="ChEBI" id="CHEBI:33019"/>
        <dbReference type="ChEBI" id="CHEBI:58017"/>
        <dbReference type="ChEBI" id="CHEBI:58053"/>
        <dbReference type="EC" id="2.4.2.8"/>
    </reaction>
</comment>
<dbReference type="InterPro" id="IPR029057">
    <property type="entry name" value="PRTase-like"/>
</dbReference>
<evidence type="ECO:0000313" key="18">
    <source>
        <dbReference type="Proteomes" id="UP000583944"/>
    </source>
</evidence>
<keyword evidence="8 14" id="KW-0808">Transferase</keyword>
<dbReference type="CDD" id="cd06223">
    <property type="entry name" value="PRTases_typeI"/>
    <property type="match status" value="1"/>
</dbReference>
<keyword evidence="6 14" id="KW-0963">Cytoplasm</keyword>
<dbReference type="Proteomes" id="UP000583944">
    <property type="component" value="Unassembled WGS sequence"/>
</dbReference>
<dbReference type="GO" id="GO:0005829">
    <property type="term" value="C:cytosol"/>
    <property type="evidence" value="ECO:0007669"/>
    <property type="project" value="TreeGrafter"/>
</dbReference>
<keyword evidence="7 14" id="KW-0328">Glycosyltransferase</keyword>
<keyword evidence="12 14" id="KW-0460">Magnesium</keyword>
<evidence type="ECO:0000256" key="13">
    <source>
        <dbReference type="ARBA" id="ARBA00025301"/>
    </source>
</evidence>
<evidence type="ECO:0000256" key="2">
    <source>
        <dbReference type="ARBA" id="ARBA00004496"/>
    </source>
</evidence>
<name>A0A7J6XY32_TRYCR</name>
<sequence length="241" mass="27901">MFIRLFAREEEGEKEGKICHMPREYEFAEKILFTEEEIHTRITEVAKRIADDYKGKGLRPYVNPLVLISVLKGSFMFTADLCRALCDFNVPVRMEFICVSSYGEGVTSSGQVRMLLDTRHSIEGHHVLIVEDIVDTALTLNYLYHMYFTRRPASLKTVVLLDKREGRRVPFSADYVVANIPNAFVIGYGLDYDDTYRELRDIVVLRPEVYAEREAARQKKQRAIGSADTDRDAKREFHSKY</sequence>
<dbReference type="EMBL" id="JABDHM010000072">
    <property type="protein sequence ID" value="KAF5219329.1"/>
    <property type="molecule type" value="Genomic_DNA"/>
</dbReference>
<reference evidence="17 18" key="1">
    <citation type="journal article" date="2019" name="Genome Biol. Evol.">
        <title>Nanopore Sequencing Significantly Improves Genome Assembly of the Protozoan Parasite Trypanosoma cruzi.</title>
        <authorList>
            <person name="Diaz-Viraque F."/>
            <person name="Pita S."/>
            <person name="Greif G."/>
            <person name="de Souza R.C.M."/>
            <person name="Iraola G."/>
            <person name="Robello C."/>
        </authorList>
    </citation>
    <scope>NUCLEOTIDE SEQUENCE [LARGE SCALE GENOMIC DNA]</scope>
    <source>
        <strain evidence="17 18">Berenice</strain>
    </source>
</reference>
<dbReference type="InterPro" id="IPR050408">
    <property type="entry name" value="HGPRT"/>
</dbReference>
<dbReference type="VEuPathDB" id="TriTrypDB:ECC02_007665"/>
<feature type="compositionally biased region" description="Basic and acidic residues" evidence="15">
    <location>
        <begin position="228"/>
        <end position="241"/>
    </location>
</feature>
<evidence type="ECO:0000256" key="14">
    <source>
        <dbReference type="RuleBase" id="RU364099"/>
    </source>
</evidence>
<evidence type="ECO:0000256" key="9">
    <source>
        <dbReference type="ARBA" id="ARBA00022723"/>
    </source>
</evidence>
<dbReference type="GO" id="GO:0046100">
    <property type="term" value="P:hypoxanthine metabolic process"/>
    <property type="evidence" value="ECO:0007669"/>
    <property type="project" value="TreeGrafter"/>
</dbReference>
<feature type="domain" description="Phosphoribosyltransferase" evidence="16">
    <location>
        <begin position="37"/>
        <end position="192"/>
    </location>
</feature>
<evidence type="ECO:0000256" key="4">
    <source>
        <dbReference type="ARBA" id="ARBA00008391"/>
    </source>
</evidence>
<feature type="region of interest" description="Disordered" evidence="15">
    <location>
        <begin position="216"/>
        <end position="241"/>
    </location>
</feature>